<sequence length="41" mass="5079">MQVQIYIYFFKIKAFCEKKYLLIESEWIKNYGNNNCSKYNC</sequence>
<reference evidence="2" key="1">
    <citation type="submission" date="2015-01" db="EMBL/GenBank/DDBJ databases">
        <authorList>
            <person name="MANFREDI Pablo"/>
        </authorList>
    </citation>
    <scope>NUCLEOTIDE SEQUENCE [LARGE SCALE GENOMIC DNA]</scope>
    <source>
        <strain evidence="2">Ccyn2B</strain>
    </source>
</reference>
<gene>
    <name evidence="1" type="ORF">CCYN2B_100034</name>
</gene>
<protein>
    <submittedName>
        <fullName evidence="1">Uncharacterized protein</fullName>
    </submittedName>
</protein>
<dbReference type="Proteomes" id="UP000038055">
    <property type="component" value="Unassembled WGS sequence"/>
</dbReference>
<keyword evidence="2" id="KW-1185">Reference proteome</keyword>
<evidence type="ECO:0000313" key="2">
    <source>
        <dbReference type="Proteomes" id="UP000038055"/>
    </source>
</evidence>
<dbReference type="AlphaFoldDB" id="A0A0B7H1K9"/>
<proteinExistence type="predicted"/>
<dbReference type="EMBL" id="CDOD01000002">
    <property type="protein sequence ID" value="CEN32454.1"/>
    <property type="molecule type" value="Genomic_DNA"/>
</dbReference>
<accession>A0A0B7H1K9</accession>
<organism evidence="1 2">
    <name type="scientific">Capnocytophaga cynodegmi</name>
    <dbReference type="NCBI Taxonomy" id="28189"/>
    <lineage>
        <taxon>Bacteria</taxon>
        <taxon>Pseudomonadati</taxon>
        <taxon>Bacteroidota</taxon>
        <taxon>Flavobacteriia</taxon>
        <taxon>Flavobacteriales</taxon>
        <taxon>Flavobacteriaceae</taxon>
        <taxon>Capnocytophaga</taxon>
    </lineage>
</organism>
<evidence type="ECO:0000313" key="1">
    <source>
        <dbReference type="EMBL" id="CEN32454.1"/>
    </source>
</evidence>
<name>A0A0B7H1K9_9FLAO</name>